<dbReference type="Proteomes" id="UP000594263">
    <property type="component" value="Unplaced"/>
</dbReference>
<evidence type="ECO:0000313" key="2">
    <source>
        <dbReference type="Proteomes" id="UP000594263"/>
    </source>
</evidence>
<evidence type="ECO:0000313" key="1">
    <source>
        <dbReference type="EnsemblPlants" id="Kaladp0878s0037.1.v1.1.CDS.1"/>
    </source>
</evidence>
<dbReference type="AlphaFoldDB" id="A0A7N0VK61"/>
<accession>A0A7N0VK61</accession>
<name>A0A7N0VK61_KALFE</name>
<keyword evidence="2" id="KW-1185">Reference proteome</keyword>
<proteinExistence type="predicted"/>
<sequence length="209" mass="22779">MGSALKGFGHMAYLWEGRGRRWRWRLRLRPAPSGGGGGLAAGGGVGGVGLAAGRRGVAVGLGRRVSGVEELQGGLAVGDGVGRMELAAGCGAGGLRWLCGLGWLVVGQWLCEEGLPNPPPPLVAEIGFRFLERSHLVAATHLDWRMLRNLDTDWLSPFSVFLSTEGFKKLKYLPWTFMLFSCHLKSIMNFNSFMEDPVDMFLQPFRHPI</sequence>
<reference evidence="1" key="1">
    <citation type="submission" date="2021-01" db="UniProtKB">
        <authorList>
            <consortium name="EnsemblPlants"/>
        </authorList>
    </citation>
    <scope>IDENTIFICATION</scope>
</reference>
<dbReference type="EnsemblPlants" id="Kaladp0878s0037.1.v1.1">
    <property type="protein sequence ID" value="Kaladp0878s0037.1.v1.1.CDS.1"/>
    <property type="gene ID" value="Kaladp0878s0037.v1.1"/>
</dbReference>
<dbReference type="Gramene" id="Kaladp0878s0037.1.v1.1">
    <property type="protein sequence ID" value="Kaladp0878s0037.1.v1.1.CDS.1"/>
    <property type="gene ID" value="Kaladp0878s0037.v1.1"/>
</dbReference>
<protein>
    <submittedName>
        <fullName evidence="1">Uncharacterized protein</fullName>
    </submittedName>
</protein>
<organism evidence="1 2">
    <name type="scientific">Kalanchoe fedtschenkoi</name>
    <name type="common">Lavender scallops</name>
    <name type="synonym">South American air plant</name>
    <dbReference type="NCBI Taxonomy" id="63787"/>
    <lineage>
        <taxon>Eukaryota</taxon>
        <taxon>Viridiplantae</taxon>
        <taxon>Streptophyta</taxon>
        <taxon>Embryophyta</taxon>
        <taxon>Tracheophyta</taxon>
        <taxon>Spermatophyta</taxon>
        <taxon>Magnoliopsida</taxon>
        <taxon>eudicotyledons</taxon>
        <taxon>Gunneridae</taxon>
        <taxon>Pentapetalae</taxon>
        <taxon>Saxifragales</taxon>
        <taxon>Crassulaceae</taxon>
        <taxon>Kalanchoe</taxon>
    </lineage>
</organism>